<keyword evidence="6" id="KW-1185">Reference proteome</keyword>
<keyword evidence="1" id="KW-0067">ATP-binding</keyword>
<dbReference type="InterPro" id="IPR003812">
    <property type="entry name" value="Fido"/>
</dbReference>
<dbReference type="PROSITE" id="PS51459">
    <property type="entry name" value="FIDO"/>
    <property type="match status" value="1"/>
</dbReference>
<sequence>MKNYNSGTWQKRLGFKSFHPSRINRPWAIDDSRVLESLSRADRQLGRLDMFSEYVPNLDLFVHMHVIKEATESSRIEDTHTEIEEAILPEEEIQEERRDDWREVKNYIRGMNTAIERLKTLPFSNRLLCEAHATLMEGVRGEHKTPGEFRRSQNWIGGSNPGNARFVPPPAEDVSDLMGDLESFAHNEDLHLPPLFRVALMHYQFETIHPFLDGNGRIGRLMVPLYLVAQDILKAPVLYLSDYLERNREEYYERLTRVRERNVIGEWLVFFLDGLAETAANGVKTFNEILRFKSQWEKEIAAWKPQAQSGLILLEFLFGQVWVNAKMVASATGVSQPTAYKLIERFVQCGLLVEMTGAKRDRIFLFDAYLKLYRRED</sequence>
<organism evidence="5 6">
    <name type="scientific">Puniceicoccus vermicola</name>
    <dbReference type="NCBI Taxonomy" id="388746"/>
    <lineage>
        <taxon>Bacteria</taxon>
        <taxon>Pseudomonadati</taxon>
        <taxon>Verrucomicrobiota</taxon>
        <taxon>Opitutia</taxon>
        <taxon>Puniceicoccales</taxon>
        <taxon>Puniceicoccaceae</taxon>
        <taxon>Puniceicoccus</taxon>
    </lineage>
</organism>
<dbReference type="Pfam" id="PF13784">
    <property type="entry name" value="Fic_N"/>
    <property type="match status" value="1"/>
</dbReference>
<feature type="active site" evidence="2">
    <location>
        <position position="209"/>
    </location>
</feature>
<feature type="domain" description="Fido" evidence="4">
    <location>
        <begin position="123"/>
        <end position="273"/>
    </location>
</feature>
<dbReference type="PANTHER" id="PTHR13504:SF38">
    <property type="entry name" value="FIDO DOMAIN-CONTAINING PROTEIN"/>
    <property type="match status" value="1"/>
</dbReference>
<dbReference type="Pfam" id="PF02661">
    <property type="entry name" value="Fic"/>
    <property type="match status" value="1"/>
</dbReference>
<keyword evidence="1" id="KW-0547">Nucleotide-binding</keyword>
<evidence type="ECO:0000313" key="5">
    <source>
        <dbReference type="EMBL" id="MBC2604230.1"/>
    </source>
</evidence>
<gene>
    <name evidence="5" type="ORF">H5P30_20815</name>
</gene>
<feature type="binding site" evidence="3">
    <location>
        <begin position="213"/>
        <end position="220"/>
    </location>
    <ligand>
        <name>ATP</name>
        <dbReference type="ChEBI" id="CHEBI:30616"/>
    </ligand>
</feature>
<comment type="caution">
    <text evidence="5">The sequence shown here is derived from an EMBL/GenBank/DDBJ whole genome shotgun (WGS) entry which is preliminary data.</text>
</comment>
<feature type="binding site" evidence="3">
    <location>
        <begin position="251"/>
        <end position="252"/>
    </location>
    <ligand>
        <name>ATP</name>
        <dbReference type="ChEBI" id="CHEBI:30616"/>
    </ligand>
</feature>
<evidence type="ECO:0000256" key="1">
    <source>
        <dbReference type="PIRSR" id="PIRSR038925-1"/>
    </source>
</evidence>
<feature type="binding site" evidence="1">
    <location>
        <begin position="214"/>
        <end position="220"/>
    </location>
    <ligand>
        <name>ATP</name>
        <dbReference type="ChEBI" id="CHEBI:30616"/>
    </ligand>
</feature>
<dbReference type="InterPro" id="IPR025758">
    <property type="entry name" value="Fic/DOC_N"/>
</dbReference>
<dbReference type="Gene3D" id="1.10.3290.10">
    <property type="entry name" value="Fido-like domain"/>
    <property type="match status" value="1"/>
</dbReference>
<name>A0A7X1B4H6_9BACT</name>
<proteinExistence type="predicted"/>
<dbReference type="InterPro" id="IPR026287">
    <property type="entry name" value="SoFic-like"/>
</dbReference>
<dbReference type="GO" id="GO:0005524">
    <property type="term" value="F:ATP binding"/>
    <property type="evidence" value="ECO:0007669"/>
    <property type="project" value="UniProtKB-KW"/>
</dbReference>
<dbReference type="InterPro" id="IPR036597">
    <property type="entry name" value="Fido-like_dom_sf"/>
</dbReference>
<dbReference type="PANTHER" id="PTHR13504">
    <property type="entry name" value="FIDO DOMAIN-CONTAINING PROTEIN DDB_G0283145"/>
    <property type="match status" value="1"/>
</dbReference>
<dbReference type="RefSeq" id="WP_185694846.1">
    <property type="nucleotide sequence ID" value="NZ_JACHVA010000140.1"/>
</dbReference>
<protein>
    <submittedName>
        <fullName evidence="5">Fic family protein</fullName>
    </submittedName>
</protein>
<feature type="binding site" evidence="1">
    <location>
        <position position="209"/>
    </location>
    <ligand>
        <name>ATP</name>
        <dbReference type="ChEBI" id="CHEBI:30616"/>
    </ligand>
</feature>
<dbReference type="InterPro" id="IPR040198">
    <property type="entry name" value="Fido_containing"/>
</dbReference>
<evidence type="ECO:0000313" key="6">
    <source>
        <dbReference type="Proteomes" id="UP000525652"/>
    </source>
</evidence>
<dbReference type="PIRSF" id="PIRSF038925">
    <property type="entry name" value="AMP-prot_trans"/>
    <property type="match status" value="1"/>
</dbReference>
<evidence type="ECO:0000256" key="2">
    <source>
        <dbReference type="PIRSR" id="PIRSR640198-1"/>
    </source>
</evidence>
<accession>A0A7X1B4H6</accession>
<dbReference type="SUPFAM" id="SSF140931">
    <property type="entry name" value="Fic-like"/>
    <property type="match status" value="1"/>
</dbReference>
<dbReference type="AlphaFoldDB" id="A0A7X1B4H6"/>
<feature type="binding site" evidence="1">
    <location>
        <position position="77"/>
    </location>
    <ligand>
        <name>ATP</name>
        <dbReference type="ChEBI" id="CHEBI:30616"/>
    </ligand>
</feature>
<evidence type="ECO:0000259" key="4">
    <source>
        <dbReference type="PROSITE" id="PS51459"/>
    </source>
</evidence>
<dbReference type="EMBL" id="JACHVA010000140">
    <property type="protein sequence ID" value="MBC2604230.1"/>
    <property type="molecule type" value="Genomic_DNA"/>
</dbReference>
<evidence type="ECO:0000256" key="3">
    <source>
        <dbReference type="PIRSR" id="PIRSR640198-2"/>
    </source>
</evidence>
<dbReference type="Proteomes" id="UP000525652">
    <property type="component" value="Unassembled WGS sequence"/>
</dbReference>
<feature type="binding site" evidence="1">
    <location>
        <position position="251"/>
    </location>
    <ligand>
        <name>ATP</name>
        <dbReference type="ChEBI" id="CHEBI:30616"/>
    </ligand>
</feature>
<reference evidence="5 6" key="1">
    <citation type="submission" date="2020-07" db="EMBL/GenBank/DDBJ databases">
        <authorList>
            <person name="Feng X."/>
        </authorList>
    </citation>
    <scope>NUCLEOTIDE SEQUENCE [LARGE SCALE GENOMIC DNA]</scope>
    <source>
        <strain evidence="5 6">JCM14086</strain>
    </source>
</reference>